<reference evidence="3" key="1">
    <citation type="submission" date="2019-08" db="EMBL/GenBank/DDBJ databases">
        <title>Limnoglobus roseus gen. nov., sp. nov., a novel freshwater planctomycete with a giant genome from the family Gemmataceae.</title>
        <authorList>
            <person name="Kulichevskaya I.S."/>
            <person name="Naumoff D.G."/>
            <person name="Miroshnikov K."/>
            <person name="Ivanova A."/>
            <person name="Philippov D.A."/>
            <person name="Hakobyan A."/>
            <person name="Rijpstra I.C."/>
            <person name="Sinninghe Damste J.S."/>
            <person name="Liesack W."/>
            <person name="Dedysh S.N."/>
        </authorList>
    </citation>
    <scope>NUCLEOTIDE SEQUENCE [LARGE SCALE GENOMIC DNA]</scope>
    <source>
        <strain evidence="3">PX52</strain>
    </source>
</reference>
<proteinExistence type="predicted"/>
<dbReference type="PROSITE" id="PS51257">
    <property type="entry name" value="PROKAR_LIPOPROTEIN"/>
    <property type="match status" value="1"/>
</dbReference>
<dbReference type="EMBL" id="CP042425">
    <property type="protein sequence ID" value="QEL16701.1"/>
    <property type="molecule type" value="Genomic_DNA"/>
</dbReference>
<dbReference type="AlphaFoldDB" id="A0A5C1ABR9"/>
<protein>
    <submittedName>
        <fullName evidence="2">Uncharacterized protein</fullName>
    </submittedName>
</protein>
<keyword evidence="3" id="KW-1185">Reference proteome</keyword>
<evidence type="ECO:0000313" key="3">
    <source>
        <dbReference type="Proteomes" id="UP000324974"/>
    </source>
</evidence>
<organism evidence="2 3">
    <name type="scientific">Limnoglobus roseus</name>
    <dbReference type="NCBI Taxonomy" id="2598579"/>
    <lineage>
        <taxon>Bacteria</taxon>
        <taxon>Pseudomonadati</taxon>
        <taxon>Planctomycetota</taxon>
        <taxon>Planctomycetia</taxon>
        <taxon>Gemmatales</taxon>
        <taxon>Gemmataceae</taxon>
        <taxon>Limnoglobus</taxon>
    </lineage>
</organism>
<dbReference type="Proteomes" id="UP000324974">
    <property type="component" value="Chromosome"/>
</dbReference>
<keyword evidence="1" id="KW-0732">Signal</keyword>
<sequence>MKRRFLIAALLLAGCQPSAKPSLAILPPADLVARCERLPDLKGDSLQAVYDYALATTFAYHRCEAKHAALAKWSREVNQ</sequence>
<feature type="chain" id="PRO_5023079164" evidence="1">
    <location>
        <begin position="25"/>
        <end position="79"/>
    </location>
</feature>
<gene>
    <name evidence="2" type="ORF">PX52LOC_03664</name>
</gene>
<accession>A0A5C1ABR9</accession>
<evidence type="ECO:0000256" key="1">
    <source>
        <dbReference type="SAM" id="SignalP"/>
    </source>
</evidence>
<feature type="signal peptide" evidence="1">
    <location>
        <begin position="1"/>
        <end position="24"/>
    </location>
</feature>
<dbReference type="InterPro" id="IPR058979">
    <property type="entry name" value="LysC-like"/>
</dbReference>
<dbReference type="Pfam" id="PF23793">
    <property type="entry name" value="LysC"/>
    <property type="match status" value="1"/>
</dbReference>
<evidence type="ECO:0000313" key="2">
    <source>
        <dbReference type="EMBL" id="QEL16701.1"/>
    </source>
</evidence>
<dbReference type="RefSeq" id="WP_149111392.1">
    <property type="nucleotide sequence ID" value="NZ_CP042425.1"/>
</dbReference>
<name>A0A5C1ABR9_9BACT</name>
<dbReference type="KEGG" id="lrs:PX52LOC_03664"/>